<dbReference type="PANTHER" id="PTHR31704:SF37">
    <property type="entry name" value="HEAT SHOCK PROTEIN"/>
    <property type="match status" value="1"/>
</dbReference>
<feature type="domain" description="Myb/SANT-like" evidence="1">
    <location>
        <begin position="123"/>
        <end position="216"/>
    </location>
</feature>
<sequence length="282" mass="31696">MHYLLFTSQSKHHHTHLVNSPRNLCQKPTDSGASSLQFTLKKTNLSLPKASSRAIFTAHPSLQKSRKSYLLLHKTLSHSPFKSSSRRPLLLCTALSLKKPYPTDNLSSFSAQIQFKHKPCKASWSPEQCIAFCDICIRAIDMGMRPTSHFDKPGWMYVAKSFAEQTGVVYERDQFKNKWDSCKKNWHLWNKLIGETGVGWSNELKTIAASDEWWRARIQIAPNKSSSKEENRARILLNEPCNWLACEGGEVGLGLSNSGGIFLRTSVIAAAWTNDSINTTAG</sequence>
<organism evidence="2">
    <name type="scientific">Salix viminalis</name>
    <name type="common">Common osier</name>
    <name type="synonym">Basket willow</name>
    <dbReference type="NCBI Taxonomy" id="40686"/>
    <lineage>
        <taxon>Eukaryota</taxon>
        <taxon>Viridiplantae</taxon>
        <taxon>Streptophyta</taxon>
        <taxon>Embryophyta</taxon>
        <taxon>Tracheophyta</taxon>
        <taxon>Spermatophyta</taxon>
        <taxon>Magnoliopsida</taxon>
        <taxon>eudicotyledons</taxon>
        <taxon>Gunneridae</taxon>
        <taxon>Pentapetalae</taxon>
        <taxon>rosids</taxon>
        <taxon>fabids</taxon>
        <taxon>Malpighiales</taxon>
        <taxon>Salicaceae</taxon>
        <taxon>Saliceae</taxon>
        <taxon>Salix</taxon>
    </lineage>
</organism>
<dbReference type="AlphaFoldDB" id="A0A6N2LGV9"/>
<dbReference type="InterPro" id="IPR024752">
    <property type="entry name" value="Myb/SANT-like_dom"/>
</dbReference>
<protein>
    <recommendedName>
        <fullName evidence="1">Myb/SANT-like domain-containing protein</fullName>
    </recommendedName>
</protein>
<name>A0A6N2LGV9_SALVM</name>
<evidence type="ECO:0000259" key="1">
    <source>
        <dbReference type="Pfam" id="PF12776"/>
    </source>
</evidence>
<dbReference type="PANTHER" id="PTHR31704">
    <property type="entry name" value="MYB/SANT-LIKE DNA-BINDING DOMAIN PROTEIN-RELATED"/>
    <property type="match status" value="1"/>
</dbReference>
<gene>
    <name evidence="2" type="ORF">SVIM_LOCUS229009</name>
</gene>
<dbReference type="Pfam" id="PF12776">
    <property type="entry name" value="Myb_DNA-bind_3"/>
    <property type="match status" value="1"/>
</dbReference>
<dbReference type="EMBL" id="CAADRP010001541">
    <property type="protein sequence ID" value="VFU40213.1"/>
    <property type="molecule type" value="Genomic_DNA"/>
</dbReference>
<evidence type="ECO:0000313" key="2">
    <source>
        <dbReference type="EMBL" id="VFU40213.1"/>
    </source>
</evidence>
<reference evidence="2" key="1">
    <citation type="submission" date="2019-03" db="EMBL/GenBank/DDBJ databases">
        <authorList>
            <person name="Mank J."/>
            <person name="Almeida P."/>
        </authorList>
    </citation>
    <scope>NUCLEOTIDE SEQUENCE</scope>
    <source>
        <strain evidence="2">78183</strain>
    </source>
</reference>
<proteinExistence type="predicted"/>
<accession>A0A6N2LGV9</accession>